<organism evidence="1 2">
    <name type="scientific">Nezara viridula</name>
    <name type="common">Southern green stink bug</name>
    <name type="synonym">Cimex viridulus</name>
    <dbReference type="NCBI Taxonomy" id="85310"/>
    <lineage>
        <taxon>Eukaryota</taxon>
        <taxon>Metazoa</taxon>
        <taxon>Ecdysozoa</taxon>
        <taxon>Arthropoda</taxon>
        <taxon>Hexapoda</taxon>
        <taxon>Insecta</taxon>
        <taxon>Pterygota</taxon>
        <taxon>Neoptera</taxon>
        <taxon>Paraneoptera</taxon>
        <taxon>Hemiptera</taxon>
        <taxon>Heteroptera</taxon>
        <taxon>Panheteroptera</taxon>
        <taxon>Pentatomomorpha</taxon>
        <taxon>Pentatomoidea</taxon>
        <taxon>Pentatomidae</taxon>
        <taxon>Pentatominae</taxon>
        <taxon>Nezara</taxon>
    </lineage>
</organism>
<reference evidence="1" key="1">
    <citation type="submission" date="2022-01" db="EMBL/GenBank/DDBJ databases">
        <authorList>
            <person name="King R."/>
        </authorList>
    </citation>
    <scope>NUCLEOTIDE SEQUENCE</scope>
</reference>
<proteinExistence type="predicted"/>
<accession>A0A9P0HIB5</accession>
<evidence type="ECO:0000313" key="1">
    <source>
        <dbReference type="EMBL" id="CAH1403048.1"/>
    </source>
</evidence>
<protein>
    <submittedName>
        <fullName evidence="1">Uncharacterized protein</fullName>
    </submittedName>
</protein>
<keyword evidence="2" id="KW-1185">Reference proteome</keyword>
<sequence>MLPCFGTVAGLRSRKLFSTVGGREEVRTPCKPSPDEEGCCRILGQVVLADAERVRCSLLLLADALRQLFPQR</sequence>
<name>A0A9P0HIB5_NEZVI</name>
<evidence type="ECO:0000313" key="2">
    <source>
        <dbReference type="Proteomes" id="UP001152798"/>
    </source>
</evidence>
<dbReference type="EMBL" id="OV725081">
    <property type="protein sequence ID" value="CAH1403048.1"/>
    <property type="molecule type" value="Genomic_DNA"/>
</dbReference>
<dbReference type="Proteomes" id="UP001152798">
    <property type="component" value="Chromosome 5"/>
</dbReference>
<gene>
    <name evidence="1" type="ORF">NEZAVI_LOCUS11721</name>
</gene>
<dbReference type="AlphaFoldDB" id="A0A9P0HIB5"/>